<feature type="region of interest" description="Disordered" evidence="3">
    <location>
        <begin position="567"/>
        <end position="635"/>
    </location>
</feature>
<dbReference type="PANTHER" id="PTHR31668">
    <property type="entry name" value="GLUCOSE TRANSPORT TRANSCRIPTION REGULATOR RGT1-RELATED-RELATED"/>
    <property type="match status" value="1"/>
</dbReference>
<dbReference type="SUPFAM" id="SSF57701">
    <property type="entry name" value="Zn2/Cys6 DNA-binding domain"/>
    <property type="match status" value="1"/>
</dbReference>
<protein>
    <recommendedName>
        <fullName evidence="4">Zn(2)-C6 fungal-type domain-containing protein</fullName>
    </recommendedName>
</protein>
<dbReference type="GO" id="GO:0003677">
    <property type="term" value="F:DNA binding"/>
    <property type="evidence" value="ECO:0007669"/>
    <property type="project" value="InterPro"/>
</dbReference>
<feature type="compositionally biased region" description="Low complexity" evidence="3">
    <location>
        <begin position="577"/>
        <end position="598"/>
    </location>
</feature>
<sequence>MSQERKKKAIEYHFVDMNDPDRYKKLKVARACDFCRKRKSKCDVGVPGSSTCSNCKKSNRICQFSPVTQQQTTHHETDSKQKSSKNQTPPVLTNTLTQTFQFYSQHSPLHSPHTDTTPQRLSFTTNYINQNPFFSIDHQGYCGYEKHGSILNTHLLLGSVLHELPTYTKQFEQELFDVYFCYVHPCYPILDRYSISQTLRYDNNAIPLSLKWAVMAIALRFTKQYPDANLISIAYHQHACIELDGKEPSLFTLQTLFLLYKYQELLTPVGMPMTAAALTYLRHIQAMIPEVQQQLNENSSTWPLQDEMLCRASWILLIIVSMSSPADSRFSELMDYCTTPTRKPVLTETEHYDKTELQTACNLIQLINLTLLFSRGICLLSNHASLFVYGDDPKFNLLASDLEEWKAALPPSISAEFVNQQQHPFYDASSHPASTFMAYICLIHDILQLILAIQQPSAHHAEYVVSKAFQLSYRAYQFCVHDMHLSKLAFIQGSRLIAYGLTIAYQSLYYCYAEQQEQHRQTFLECRSLIFQTFESLHLIPQLFMALQTLNNQLDAKEKLLSAEKHHYQPPPLSNASTSDSFSTPPTGSSGTLTTDTSQSRSGDYFFGSNPPSFYESSSSTSTPGYHQRTTHLEQRSWPENAYPSEENSFHDNLIHHYETNAPMTPTFEDDTGMSSIDLHYGPLTPPVPHLMVDSYFHTVVEHTRRDGSSIAMANDLLPMEIKNFKSCERKRLA</sequence>
<proteinExistence type="predicted"/>
<dbReference type="PROSITE" id="PS50048">
    <property type="entry name" value="ZN2_CY6_FUNGAL_2"/>
    <property type="match status" value="1"/>
</dbReference>
<evidence type="ECO:0000256" key="1">
    <source>
        <dbReference type="ARBA" id="ARBA00022723"/>
    </source>
</evidence>
<dbReference type="CDD" id="cd00067">
    <property type="entry name" value="GAL4"/>
    <property type="match status" value="1"/>
</dbReference>
<dbReference type="STRING" id="101091.A0A1C7NM51"/>
<dbReference type="OrthoDB" id="2262349at2759"/>
<dbReference type="SMART" id="SM00066">
    <property type="entry name" value="GAL4"/>
    <property type="match status" value="1"/>
</dbReference>
<comment type="caution">
    <text evidence="5">The sequence shown here is derived from an EMBL/GenBank/DDBJ whole genome shotgun (WGS) entry which is preliminary data.</text>
</comment>
<dbReference type="Pfam" id="PF00172">
    <property type="entry name" value="Zn_clus"/>
    <property type="match status" value="1"/>
</dbReference>
<dbReference type="GO" id="GO:0008270">
    <property type="term" value="F:zinc ion binding"/>
    <property type="evidence" value="ECO:0007669"/>
    <property type="project" value="InterPro"/>
</dbReference>
<dbReference type="EMBL" id="LUGH01000092">
    <property type="protein sequence ID" value="OBZ89516.1"/>
    <property type="molecule type" value="Genomic_DNA"/>
</dbReference>
<organism evidence="5 6">
    <name type="scientific">Choanephora cucurbitarum</name>
    <dbReference type="NCBI Taxonomy" id="101091"/>
    <lineage>
        <taxon>Eukaryota</taxon>
        <taxon>Fungi</taxon>
        <taxon>Fungi incertae sedis</taxon>
        <taxon>Mucoromycota</taxon>
        <taxon>Mucoromycotina</taxon>
        <taxon>Mucoromycetes</taxon>
        <taxon>Mucorales</taxon>
        <taxon>Mucorineae</taxon>
        <taxon>Choanephoraceae</taxon>
        <taxon>Choanephoroideae</taxon>
        <taxon>Choanephora</taxon>
    </lineage>
</organism>
<accession>A0A1C7NM51</accession>
<dbReference type="CDD" id="cd12148">
    <property type="entry name" value="fungal_TF_MHR"/>
    <property type="match status" value="1"/>
</dbReference>
<evidence type="ECO:0000259" key="4">
    <source>
        <dbReference type="PROSITE" id="PS50048"/>
    </source>
</evidence>
<dbReference type="InterPro" id="IPR050797">
    <property type="entry name" value="Carb_Metab_Trans_Reg"/>
</dbReference>
<dbReference type="InterPro" id="IPR007219">
    <property type="entry name" value="XnlR_reg_dom"/>
</dbReference>
<dbReference type="InParanoid" id="A0A1C7NM51"/>
<evidence type="ECO:0000256" key="3">
    <source>
        <dbReference type="SAM" id="MobiDB-lite"/>
    </source>
</evidence>
<feature type="region of interest" description="Disordered" evidence="3">
    <location>
        <begin position="66"/>
        <end position="90"/>
    </location>
</feature>
<dbReference type="PROSITE" id="PS00463">
    <property type="entry name" value="ZN2_CY6_FUNGAL_1"/>
    <property type="match status" value="1"/>
</dbReference>
<keyword evidence="1" id="KW-0479">Metal-binding</keyword>
<gene>
    <name evidence="5" type="ORF">A0J61_02442</name>
</gene>
<dbReference type="AlphaFoldDB" id="A0A1C7NM51"/>
<dbReference type="InterPro" id="IPR001138">
    <property type="entry name" value="Zn2Cys6_DnaBD"/>
</dbReference>
<evidence type="ECO:0000313" key="6">
    <source>
        <dbReference type="Proteomes" id="UP000093000"/>
    </source>
</evidence>
<keyword evidence="2" id="KW-0539">Nucleus</keyword>
<feature type="domain" description="Zn(2)-C6 fungal-type" evidence="4">
    <location>
        <begin position="31"/>
        <end position="64"/>
    </location>
</feature>
<evidence type="ECO:0000256" key="2">
    <source>
        <dbReference type="ARBA" id="ARBA00023242"/>
    </source>
</evidence>
<reference evidence="5 6" key="1">
    <citation type="submission" date="2016-03" db="EMBL/GenBank/DDBJ databases">
        <title>Choanephora cucurbitarum.</title>
        <authorList>
            <person name="Min B."/>
            <person name="Park H."/>
            <person name="Park J.-H."/>
            <person name="Shin H.-D."/>
            <person name="Choi I.-G."/>
        </authorList>
    </citation>
    <scope>NUCLEOTIDE SEQUENCE [LARGE SCALE GENOMIC DNA]</scope>
    <source>
        <strain evidence="5 6">KUS-F28377</strain>
    </source>
</reference>
<dbReference type="Pfam" id="PF04082">
    <property type="entry name" value="Fungal_trans"/>
    <property type="match status" value="1"/>
</dbReference>
<dbReference type="Gene3D" id="4.10.240.10">
    <property type="entry name" value="Zn(2)-C6 fungal-type DNA-binding domain"/>
    <property type="match status" value="1"/>
</dbReference>
<keyword evidence="6" id="KW-1185">Reference proteome</keyword>
<name>A0A1C7NM51_9FUNG</name>
<dbReference type="InterPro" id="IPR036864">
    <property type="entry name" value="Zn2-C6_fun-type_DNA-bd_sf"/>
</dbReference>
<dbReference type="GO" id="GO:0000981">
    <property type="term" value="F:DNA-binding transcription factor activity, RNA polymerase II-specific"/>
    <property type="evidence" value="ECO:0007669"/>
    <property type="project" value="InterPro"/>
</dbReference>
<dbReference type="GO" id="GO:0006351">
    <property type="term" value="P:DNA-templated transcription"/>
    <property type="evidence" value="ECO:0007669"/>
    <property type="project" value="InterPro"/>
</dbReference>
<dbReference type="Proteomes" id="UP000093000">
    <property type="component" value="Unassembled WGS sequence"/>
</dbReference>
<evidence type="ECO:0000313" key="5">
    <source>
        <dbReference type="EMBL" id="OBZ89516.1"/>
    </source>
</evidence>